<evidence type="ECO:0000313" key="2">
    <source>
        <dbReference type="Proteomes" id="UP000045706"/>
    </source>
</evidence>
<proteinExistence type="predicted"/>
<dbReference type="EMBL" id="CVQI01001780">
    <property type="protein sequence ID" value="CRK10796.1"/>
    <property type="molecule type" value="Genomic_DNA"/>
</dbReference>
<gene>
    <name evidence="1" type="ORF">BN1723_009166</name>
</gene>
<protein>
    <submittedName>
        <fullName evidence="1">Uncharacterized protein</fullName>
    </submittedName>
</protein>
<organism evidence="1 2">
    <name type="scientific">Verticillium longisporum</name>
    <name type="common">Verticillium dahliae var. longisporum</name>
    <dbReference type="NCBI Taxonomy" id="100787"/>
    <lineage>
        <taxon>Eukaryota</taxon>
        <taxon>Fungi</taxon>
        <taxon>Dikarya</taxon>
        <taxon>Ascomycota</taxon>
        <taxon>Pezizomycotina</taxon>
        <taxon>Sordariomycetes</taxon>
        <taxon>Hypocreomycetidae</taxon>
        <taxon>Glomerellales</taxon>
        <taxon>Plectosphaerellaceae</taxon>
        <taxon>Verticillium</taxon>
    </lineage>
</organism>
<reference evidence="2" key="1">
    <citation type="submission" date="2015-05" db="EMBL/GenBank/DDBJ databases">
        <authorList>
            <person name="Fogelqvist Johan"/>
        </authorList>
    </citation>
    <scope>NUCLEOTIDE SEQUENCE [LARGE SCALE GENOMIC DNA]</scope>
</reference>
<accession>A0A0G4KMB8</accession>
<name>A0A0G4KMB8_VERLO</name>
<dbReference type="Proteomes" id="UP000045706">
    <property type="component" value="Unassembled WGS sequence"/>
</dbReference>
<evidence type="ECO:0000313" key="1">
    <source>
        <dbReference type="EMBL" id="CRK10796.1"/>
    </source>
</evidence>
<dbReference type="AlphaFoldDB" id="A0A0G4KMB8"/>
<sequence length="160" mass="18327">MTGNRDGFVRGVTAFRNARDLAKYIILDLDKEGSANEFVDYLDYSLSRTPDEPAPRVADIDDCSQASILPELGDTIISFVSSFTSDFVADRSKRQRVAIPVGYVETYWLEGYVCFCIEKEEIKMDRKDWTLQIQQDGRFCFRWQGSGRQIIWTKELVAGD</sequence>